<dbReference type="OMA" id="FHCRYDE"/>
<dbReference type="RefSeq" id="XP_016291427.1">
    <property type="nucleotide sequence ID" value="XM_016437872.1"/>
</dbReference>
<dbReference type="Proteomes" id="UP000019377">
    <property type="component" value="Unassembled WGS sequence"/>
</dbReference>
<dbReference type="EMBL" id="KI545873">
    <property type="protein sequence ID" value="EST06438.1"/>
    <property type="molecule type" value="Genomic_DNA"/>
</dbReference>
<evidence type="ECO:0000256" key="1">
    <source>
        <dbReference type="SAM" id="MobiDB-lite"/>
    </source>
</evidence>
<keyword evidence="3" id="KW-1185">Reference proteome</keyword>
<reference evidence="3" key="1">
    <citation type="journal article" date="2013" name="Genome Announc.">
        <title>Draft genome sequence of Pseudozyma brasiliensis sp. nov. strain GHG001, a high producer of endo-1,4-xylanase isolated from an insect pest of sugarcane.</title>
        <authorList>
            <person name="Oliveira J.V.D.C."/>
            <person name="dos Santos R.A.C."/>
            <person name="Borges T.A."/>
            <person name="Riano-Pachon D.M."/>
            <person name="Goldman G.H."/>
        </authorList>
    </citation>
    <scope>NUCLEOTIDE SEQUENCE [LARGE SCALE GENOMIC DNA]</scope>
    <source>
        <strain evidence="3">GHG001</strain>
    </source>
</reference>
<feature type="region of interest" description="Disordered" evidence="1">
    <location>
        <begin position="259"/>
        <end position="294"/>
    </location>
</feature>
<sequence>MTSDYQYRLVHSRGARPVLGARDLHVEVETTGVPPGGVRYRFATRYRPSKSSYRDVLLERILEMCKAHKLTPLEIRSADRHGYVDVIFANGDDVIKVYDKDISFDFYGTQPELFERATPDRRHVAMCIQTLPSSTNLNDVQVALKDDVRMRKAGQIVDIWSLHCPASGQFKGKVLVLLELHTRNGEVTLDTRAAIPGWFVFNGIAYLVRFPDRPTWCFTCRYDTLAPFHSMHTCPKAPCRTCKRSGHASVECKVRRAQVAKKQQGGRRATEDSSDDDEDETPRAPSNDRASMERRFAELGIRDRSEEAEELARDFGVLALSESDIGS</sequence>
<evidence type="ECO:0008006" key="4">
    <source>
        <dbReference type="Google" id="ProtNLM"/>
    </source>
</evidence>
<dbReference type="GeneID" id="27420550"/>
<protein>
    <recommendedName>
        <fullName evidence="4">CCHC-type domain-containing protein</fullName>
    </recommendedName>
</protein>
<accession>V5ETN8</accession>
<evidence type="ECO:0000313" key="2">
    <source>
        <dbReference type="EMBL" id="EST06438.1"/>
    </source>
</evidence>
<dbReference type="AlphaFoldDB" id="V5ETN8"/>
<proteinExistence type="predicted"/>
<dbReference type="OrthoDB" id="2544218at2759"/>
<evidence type="ECO:0000313" key="3">
    <source>
        <dbReference type="Proteomes" id="UP000019377"/>
    </source>
</evidence>
<name>V5ETN8_KALBG</name>
<gene>
    <name evidence="2" type="ORF">PSEUBRA_SCAF3g03935</name>
</gene>
<dbReference type="HOGENOM" id="CLU_047289_0_0_1"/>
<organism evidence="2 3">
    <name type="scientific">Kalmanozyma brasiliensis (strain GHG001)</name>
    <name type="common">Yeast</name>
    <name type="synonym">Pseudozyma brasiliensis</name>
    <dbReference type="NCBI Taxonomy" id="1365824"/>
    <lineage>
        <taxon>Eukaryota</taxon>
        <taxon>Fungi</taxon>
        <taxon>Dikarya</taxon>
        <taxon>Basidiomycota</taxon>
        <taxon>Ustilaginomycotina</taxon>
        <taxon>Ustilaginomycetes</taxon>
        <taxon>Ustilaginales</taxon>
        <taxon>Ustilaginaceae</taxon>
        <taxon>Kalmanozyma</taxon>
    </lineage>
</organism>
<dbReference type="eggNOG" id="ENOG502RDW3">
    <property type="taxonomic scope" value="Eukaryota"/>
</dbReference>